<proteinExistence type="predicted"/>
<keyword evidence="3" id="KW-1185">Reference proteome</keyword>
<dbReference type="AlphaFoldDB" id="B4IM56"/>
<evidence type="ECO:0000313" key="2">
    <source>
        <dbReference type="EMBL" id="EDW44536.1"/>
    </source>
</evidence>
<sequence length="148" mass="16017">MQRSTDRMRRLKKLKSVTGAQDGVGGGDAAATATADNRTSELSDTNGAAASSGAGGKKPGTLNPEVFKHLDKSGRSEFLKYLKQQLQDAADTPVYDKNGVFKQGISNAIYQLLWQTLRFTHKKDIVLHLLLEVVALHADFPSPYSGRG</sequence>
<reference evidence="2 3" key="1">
    <citation type="journal article" date="2007" name="Nature">
        <title>Evolution of genes and genomes on the Drosophila phylogeny.</title>
        <authorList>
            <consortium name="Drosophila 12 Genomes Consortium"/>
            <person name="Clark A.G."/>
            <person name="Eisen M.B."/>
            <person name="Smith D.R."/>
            <person name="Bergman C.M."/>
            <person name="Oliver B."/>
            <person name="Markow T.A."/>
            <person name="Kaufman T.C."/>
            <person name="Kellis M."/>
            <person name="Gelbart W."/>
            <person name="Iyer V.N."/>
            <person name="Pollard D.A."/>
            <person name="Sackton T.B."/>
            <person name="Larracuente A.M."/>
            <person name="Singh N.D."/>
            <person name="Abad J.P."/>
            <person name="Abt D.N."/>
            <person name="Adryan B."/>
            <person name="Aguade M."/>
            <person name="Akashi H."/>
            <person name="Anderson W.W."/>
            <person name="Aquadro C.F."/>
            <person name="Ardell D.H."/>
            <person name="Arguello R."/>
            <person name="Artieri C.G."/>
            <person name="Barbash D.A."/>
            <person name="Barker D."/>
            <person name="Barsanti P."/>
            <person name="Batterham P."/>
            <person name="Batzoglou S."/>
            <person name="Begun D."/>
            <person name="Bhutkar A."/>
            <person name="Blanco E."/>
            <person name="Bosak S.A."/>
            <person name="Bradley R.K."/>
            <person name="Brand A.D."/>
            <person name="Brent M.R."/>
            <person name="Brooks A.N."/>
            <person name="Brown R.H."/>
            <person name="Butlin R.K."/>
            <person name="Caggese C."/>
            <person name="Calvi B.R."/>
            <person name="Bernardo de Carvalho A."/>
            <person name="Caspi A."/>
            <person name="Castrezana S."/>
            <person name="Celniker S.E."/>
            <person name="Chang J.L."/>
            <person name="Chapple C."/>
            <person name="Chatterji S."/>
            <person name="Chinwalla A."/>
            <person name="Civetta A."/>
            <person name="Clifton S.W."/>
            <person name="Comeron J.M."/>
            <person name="Costello J.C."/>
            <person name="Coyne J.A."/>
            <person name="Daub J."/>
            <person name="David R.G."/>
            <person name="Delcher A.L."/>
            <person name="Delehaunty K."/>
            <person name="Do C.B."/>
            <person name="Ebling H."/>
            <person name="Edwards K."/>
            <person name="Eickbush T."/>
            <person name="Evans J.D."/>
            <person name="Filipski A."/>
            <person name="Findeiss S."/>
            <person name="Freyhult E."/>
            <person name="Fulton L."/>
            <person name="Fulton R."/>
            <person name="Garcia A.C."/>
            <person name="Gardiner A."/>
            <person name="Garfield D.A."/>
            <person name="Garvin B.E."/>
            <person name="Gibson G."/>
            <person name="Gilbert D."/>
            <person name="Gnerre S."/>
            <person name="Godfrey J."/>
            <person name="Good R."/>
            <person name="Gotea V."/>
            <person name="Gravely B."/>
            <person name="Greenberg A.J."/>
            <person name="Griffiths-Jones S."/>
            <person name="Gross S."/>
            <person name="Guigo R."/>
            <person name="Gustafson E.A."/>
            <person name="Haerty W."/>
            <person name="Hahn M.W."/>
            <person name="Halligan D.L."/>
            <person name="Halpern A.L."/>
            <person name="Halter G.M."/>
            <person name="Han M.V."/>
            <person name="Heger A."/>
            <person name="Hillier L."/>
            <person name="Hinrichs A.S."/>
            <person name="Holmes I."/>
            <person name="Hoskins R.A."/>
            <person name="Hubisz M.J."/>
            <person name="Hultmark D."/>
            <person name="Huntley M.A."/>
            <person name="Jaffe D.B."/>
            <person name="Jagadeeshan S."/>
            <person name="Jeck W.R."/>
            <person name="Johnson J."/>
            <person name="Jones C.D."/>
            <person name="Jordan W.C."/>
            <person name="Karpen G.H."/>
            <person name="Kataoka E."/>
            <person name="Keightley P.D."/>
            <person name="Kheradpour P."/>
            <person name="Kirkness E.F."/>
            <person name="Koerich L.B."/>
            <person name="Kristiansen K."/>
            <person name="Kudrna D."/>
            <person name="Kulathinal R.J."/>
            <person name="Kumar S."/>
            <person name="Kwok R."/>
            <person name="Lander E."/>
            <person name="Langley C.H."/>
            <person name="Lapoint R."/>
            <person name="Lazzaro B.P."/>
            <person name="Lee S.J."/>
            <person name="Levesque L."/>
            <person name="Li R."/>
            <person name="Lin C.F."/>
            <person name="Lin M.F."/>
            <person name="Lindblad-Toh K."/>
            <person name="Llopart A."/>
            <person name="Long M."/>
            <person name="Low L."/>
            <person name="Lozovsky E."/>
            <person name="Lu J."/>
            <person name="Luo M."/>
            <person name="Machado C.A."/>
            <person name="Makalowski W."/>
            <person name="Marzo M."/>
            <person name="Matsuda M."/>
            <person name="Matzkin L."/>
            <person name="McAllister B."/>
            <person name="McBride C.S."/>
            <person name="McKernan B."/>
            <person name="McKernan K."/>
            <person name="Mendez-Lago M."/>
            <person name="Minx P."/>
            <person name="Mollenhauer M.U."/>
            <person name="Montooth K."/>
            <person name="Mount S.M."/>
            <person name="Mu X."/>
            <person name="Myers E."/>
            <person name="Negre B."/>
            <person name="Newfeld S."/>
            <person name="Nielsen R."/>
            <person name="Noor M.A."/>
            <person name="O'Grady P."/>
            <person name="Pachter L."/>
            <person name="Papaceit M."/>
            <person name="Parisi M.J."/>
            <person name="Parisi M."/>
            <person name="Parts L."/>
            <person name="Pedersen J.S."/>
            <person name="Pesole G."/>
            <person name="Phillippy A.M."/>
            <person name="Ponting C.P."/>
            <person name="Pop M."/>
            <person name="Porcelli D."/>
            <person name="Powell J.R."/>
            <person name="Prohaska S."/>
            <person name="Pruitt K."/>
            <person name="Puig M."/>
            <person name="Quesneville H."/>
            <person name="Ram K.R."/>
            <person name="Rand D."/>
            <person name="Rasmussen M.D."/>
            <person name="Reed L.K."/>
            <person name="Reenan R."/>
            <person name="Reily A."/>
            <person name="Remington K.A."/>
            <person name="Rieger T.T."/>
            <person name="Ritchie M.G."/>
            <person name="Robin C."/>
            <person name="Rogers Y.H."/>
            <person name="Rohde C."/>
            <person name="Rozas J."/>
            <person name="Rubenfield M.J."/>
            <person name="Ruiz A."/>
            <person name="Russo S."/>
            <person name="Salzberg S.L."/>
            <person name="Sanchez-Gracia A."/>
            <person name="Saranga D.J."/>
            <person name="Sato H."/>
            <person name="Schaeffer S.W."/>
            <person name="Schatz M.C."/>
            <person name="Schlenke T."/>
            <person name="Schwartz R."/>
            <person name="Segarra C."/>
            <person name="Singh R.S."/>
            <person name="Sirot L."/>
            <person name="Sirota M."/>
            <person name="Sisneros N.B."/>
            <person name="Smith C.D."/>
            <person name="Smith T.F."/>
            <person name="Spieth J."/>
            <person name="Stage D.E."/>
            <person name="Stark A."/>
            <person name="Stephan W."/>
            <person name="Strausberg R.L."/>
            <person name="Strempel S."/>
            <person name="Sturgill D."/>
            <person name="Sutton G."/>
            <person name="Sutton G.G."/>
            <person name="Tao W."/>
            <person name="Teichmann S."/>
            <person name="Tobari Y.N."/>
            <person name="Tomimura Y."/>
            <person name="Tsolas J.M."/>
            <person name="Valente V.L."/>
            <person name="Venter E."/>
            <person name="Venter J.C."/>
            <person name="Vicario S."/>
            <person name="Vieira F.G."/>
            <person name="Vilella A.J."/>
            <person name="Villasante A."/>
            <person name="Walenz B."/>
            <person name="Wang J."/>
            <person name="Wasserman M."/>
            <person name="Watts T."/>
            <person name="Wilson D."/>
            <person name="Wilson R.K."/>
            <person name="Wing R.A."/>
            <person name="Wolfner M.F."/>
            <person name="Wong A."/>
            <person name="Wong G.K."/>
            <person name="Wu C.I."/>
            <person name="Wu G."/>
            <person name="Yamamoto D."/>
            <person name="Yang H.P."/>
            <person name="Yang S.P."/>
            <person name="Yorke J.A."/>
            <person name="Yoshida K."/>
            <person name="Zdobnov E."/>
            <person name="Zhang P."/>
            <person name="Zhang Y."/>
            <person name="Zimin A.V."/>
            <person name="Baldwin J."/>
            <person name="Abdouelleil A."/>
            <person name="Abdulkadir J."/>
            <person name="Abebe A."/>
            <person name="Abera B."/>
            <person name="Abreu J."/>
            <person name="Acer S.C."/>
            <person name="Aftuck L."/>
            <person name="Alexander A."/>
            <person name="An P."/>
            <person name="Anderson E."/>
            <person name="Anderson S."/>
            <person name="Arachi H."/>
            <person name="Azer M."/>
            <person name="Bachantsang P."/>
            <person name="Barry A."/>
            <person name="Bayul T."/>
            <person name="Berlin A."/>
            <person name="Bessette D."/>
            <person name="Bloom T."/>
            <person name="Blye J."/>
            <person name="Boguslavskiy L."/>
            <person name="Bonnet C."/>
            <person name="Boukhgalter B."/>
            <person name="Bourzgui I."/>
            <person name="Brown A."/>
            <person name="Cahill P."/>
            <person name="Channer S."/>
            <person name="Cheshatsang Y."/>
            <person name="Chuda L."/>
            <person name="Citroen M."/>
            <person name="Collymore A."/>
            <person name="Cooke P."/>
            <person name="Costello M."/>
            <person name="D'Aco K."/>
            <person name="Daza R."/>
            <person name="De Haan G."/>
            <person name="DeGray S."/>
            <person name="DeMaso C."/>
            <person name="Dhargay N."/>
            <person name="Dooley K."/>
            <person name="Dooley E."/>
            <person name="Doricent M."/>
            <person name="Dorje P."/>
            <person name="Dorjee K."/>
            <person name="Dupes A."/>
            <person name="Elong R."/>
            <person name="Falk J."/>
            <person name="Farina A."/>
            <person name="Faro S."/>
            <person name="Ferguson D."/>
            <person name="Fisher S."/>
            <person name="Foley C.D."/>
            <person name="Franke A."/>
            <person name="Friedrich D."/>
            <person name="Gadbois L."/>
            <person name="Gearin G."/>
            <person name="Gearin C.R."/>
            <person name="Giannoukos G."/>
            <person name="Goode T."/>
            <person name="Graham J."/>
            <person name="Grandbois E."/>
            <person name="Grewal S."/>
            <person name="Gyaltsen K."/>
            <person name="Hafez N."/>
            <person name="Hagos B."/>
            <person name="Hall J."/>
            <person name="Henson C."/>
            <person name="Hollinger A."/>
            <person name="Honan T."/>
            <person name="Huard M.D."/>
            <person name="Hughes L."/>
            <person name="Hurhula B."/>
            <person name="Husby M.E."/>
            <person name="Kamat A."/>
            <person name="Kanga B."/>
            <person name="Kashin S."/>
            <person name="Khazanovich D."/>
            <person name="Kisner P."/>
            <person name="Lance K."/>
            <person name="Lara M."/>
            <person name="Lee W."/>
            <person name="Lennon N."/>
            <person name="Letendre F."/>
            <person name="LeVine R."/>
            <person name="Lipovsky A."/>
            <person name="Liu X."/>
            <person name="Liu J."/>
            <person name="Liu S."/>
            <person name="Lokyitsang T."/>
            <person name="Lokyitsang Y."/>
            <person name="Lubonja R."/>
            <person name="Lui A."/>
            <person name="MacDonald P."/>
            <person name="Magnisalis V."/>
            <person name="Maru K."/>
            <person name="Matthews C."/>
            <person name="McCusker W."/>
            <person name="McDonough S."/>
            <person name="Mehta T."/>
            <person name="Meldrim J."/>
            <person name="Meneus L."/>
            <person name="Mihai O."/>
            <person name="Mihalev A."/>
            <person name="Mihova T."/>
            <person name="Mittelman R."/>
            <person name="Mlenga V."/>
            <person name="Montmayeur A."/>
            <person name="Mulrain L."/>
            <person name="Navidi A."/>
            <person name="Naylor J."/>
            <person name="Negash T."/>
            <person name="Nguyen T."/>
            <person name="Nguyen N."/>
            <person name="Nicol R."/>
            <person name="Norbu C."/>
            <person name="Norbu N."/>
            <person name="Novod N."/>
            <person name="O'Neill B."/>
            <person name="Osman S."/>
            <person name="Markiewicz E."/>
            <person name="Oyono O.L."/>
            <person name="Patti C."/>
            <person name="Phunkhang P."/>
            <person name="Pierre F."/>
            <person name="Priest M."/>
            <person name="Raghuraman S."/>
            <person name="Rege F."/>
            <person name="Reyes R."/>
            <person name="Rise C."/>
            <person name="Rogov P."/>
            <person name="Ross K."/>
            <person name="Ryan E."/>
            <person name="Settipalli S."/>
            <person name="Shea T."/>
            <person name="Sherpa N."/>
            <person name="Shi L."/>
            <person name="Shih D."/>
            <person name="Sparrow T."/>
            <person name="Spaulding J."/>
            <person name="Stalker J."/>
            <person name="Stange-Thomann N."/>
            <person name="Stavropoulos S."/>
            <person name="Stone C."/>
            <person name="Strader C."/>
            <person name="Tesfaye S."/>
            <person name="Thomson T."/>
            <person name="Thoulutsang Y."/>
            <person name="Thoulutsang D."/>
            <person name="Topham K."/>
            <person name="Topping I."/>
            <person name="Tsamla T."/>
            <person name="Vassiliev H."/>
            <person name="Vo A."/>
            <person name="Wangchuk T."/>
            <person name="Wangdi T."/>
            <person name="Weiand M."/>
            <person name="Wilkinson J."/>
            <person name="Wilson A."/>
            <person name="Yadav S."/>
            <person name="Young G."/>
            <person name="Yu Q."/>
            <person name="Zembek L."/>
            <person name="Zhong D."/>
            <person name="Zimmer A."/>
            <person name="Zwirko Z."/>
            <person name="Jaffe D.B."/>
            <person name="Alvarez P."/>
            <person name="Brockman W."/>
            <person name="Butler J."/>
            <person name="Chin C."/>
            <person name="Gnerre S."/>
            <person name="Grabherr M."/>
            <person name="Kleber M."/>
            <person name="Mauceli E."/>
            <person name="MacCallum I."/>
        </authorList>
    </citation>
    <scope>NUCLEOTIDE SEQUENCE [LARGE SCALE GENOMIC DNA]</scope>
    <source>
        <strain evidence="3">Rob3c / Tucson 14021-0248.25</strain>
    </source>
</reference>
<dbReference type="EMBL" id="CH480936">
    <property type="protein sequence ID" value="EDW44536.1"/>
    <property type="molecule type" value="Genomic_DNA"/>
</dbReference>
<organism evidence="3">
    <name type="scientific">Drosophila sechellia</name>
    <name type="common">Fruit fly</name>
    <dbReference type="NCBI Taxonomy" id="7238"/>
    <lineage>
        <taxon>Eukaryota</taxon>
        <taxon>Metazoa</taxon>
        <taxon>Ecdysozoa</taxon>
        <taxon>Arthropoda</taxon>
        <taxon>Hexapoda</taxon>
        <taxon>Insecta</taxon>
        <taxon>Pterygota</taxon>
        <taxon>Neoptera</taxon>
        <taxon>Endopterygota</taxon>
        <taxon>Diptera</taxon>
        <taxon>Brachycera</taxon>
        <taxon>Muscomorpha</taxon>
        <taxon>Ephydroidea</taxon>
        <taxon>Drosophilidae</taxon>
        <taxon>Drosophila</taxon>
        <taxon>Sophophora</taxon>
    </lineage>
</organism>
<feature type="region of interest" description="Disordered" evidence="1">
    <location>
        <begin position="1"/>
        <end position="66"/>
    </location>
</feature>
<dbReference type="Proteomes" id="UP000001292">
    <property type="component" value="Unassembled WGS sequence"/>
</dbReference>
<dbReference type="HOGENOM" id="CLU_1760712_0_0_1"/>
<accession>B4IM56</accession>
<protein>
    <submittedName>
        <fullName evidence="2">GM23696</fullName>
    </submittedName>
</protein>
<evidence type="ECO:0000313" key="3">
    <source>
        <dbReference type="Proteomes" id="UP000001292"/>
    </source>
</evidence>
<evidence type="ECO:0000256" key="1">
    <source>
        <dbReference type="SAM" id="MobiDB-lite"/>
    </source>
</evidence>
<name>B4IM56_DROSE</name>
<gene>
    <name evidence="2" type="primary">Dsec\GM23696</name>
    <name evidence="2" type="ORF">Dsec_GM23696</name>
</gene>
<dbReference type="STRING" id="7238.B4IM56"/>